<protein>
    <submittedName>
        <fullName evidence="2">Uncharacterized protein</fullName>
    </submittedName>
</protein>
<dbReference type="EMBL" id="BMVU01000128">
    <property type="protein sequence ID" value="GGY18434.1"/>
    <property type="molecule type" value="Genomic_DNA"/>
</dbReference>
<keyword evidence="3" id="KW-1185">Reference proteome</keyword>
<comment type="caution">
    <text evidence="2">The sequence shown here is derived from an EMBL/GenBank/DDBJ whole genome shotgun (WGS) entry which is preliminary data.</text>
</comment>
<evidence type="ECO:0000313" key="2">
    <source>
        <dbReference type="EMBL" id="GGY18434.1"/>
    </source>
</evidence>
<reference evidence="2" key="1">
    <citation type="journal article" date="2014" name="Int. J. Syst. Evol. Microbiol.">
        <title>Complete genome sequence of Corynebacterium casei LMG S-19264T (=DSM 44701T), isolated from a smear-ripened cheese.</title>
        <authorList>
            <consortium name="US DOE Joint Genome Institute (JGI-PGF)"/>
            <person name="Walter F."/>
            <person name="Albersmeier A."/>
            <person name="Kalinowski J."/>
            <person name="Ruckert C."/>
        </authorList>
    </citation>
    <scope>NUCLEOTIDE SEQUENCE</scope>
    <source>
        <strain evidence="2">JCM 4790</strain>
    </source>
</reference>
<feature type="compositionally biased region" description="Gly residues" evidence="1">
    <location>
        <begin position="68"/>
        <end position="91"/>
    </location>
</feature>
<gene>
    <name evidence="2" type="ORF">GCM10010358_82070</name>
</gene>
<proteinExistence type="predicted"/>
<feature type="compositionally biased region" description="Basic and acidic residues" evidence="1">
    <location>
        <begin position="53"/>
        <end position="67"/>
    </location>
</feature>
<feature type="region of interest" description="Disordered" evidence="1">
    <location>
        <begin position="1"/>
        <end position="145"/>
    </location>
</feature>
<evidence type="ECO:0000256" key="1">
    <source>
        <dbReference type="SAM" id="MobiDB-lite"/>
    </source>
</evidence>
<organism evidence="2 3">
    <name type="scientific">Streptomyces minutiscleroticus</name>
    <dbReference type="NCBI Taxonomy" id="68238"/>
    <lineage>
        <taxon>Bacteria</taxon>
        <taxon>Bacillati</taxon>
        <taxon>Actinomycetota</taxon>
        <taxon>Actinomycetes</taxon>
        <taxon>Kitasatosporales</taxon>
        <taxon>Streptomycetaceae</taxon>
        <taxon>Streptomyces</taxon>
    </lineage>
</organism>
<reference evidence="2" key="2">
    <citation type="submission" date="2020-09" db="EMBL/GenBank/DDBJ databases">
        <authorList>
            <person name="Sun Q."/>
            <person name="Ohkuma M."/>
        </authorList>
    </citation>
    <scope>NUCLEOTIDE SEQUENCE</scope>
    <source>
        <strain evidence="2">JCM 4790</strain>
    </source>
</reference>
<dbReference type="Proteomes" id="UP000619244">
    <property type="component" value="Unassembled WGS sequence"/>
</dbReference>
<name>A0A918P4E7_9ACTN</name>
<feature type="compositionally biased region" description="Basic and acidic residues" evidence="1">
    <location>
        <begin position="21"/>
        <end position="36"/>
    </location>
</feature>
<feature type="compositionally biased region" description="Gly residues" evidence="1">
    <location>
        <begin position="110"/>
        <end position="119"/>
    </location>
</feature>
<sequence length="197" mass="20144">MGGGGERAGVADLGQDAGSGPDRDPGHGGQGWRERVCPQQGGDTGLQGFPALEQDREGFGRAGDDLAGRGGADSRGGLFGQGGGDLAGQGAGTAHPRGGLEHRPRQLLGAGPGQLGRGTEGLQHGQAGWVPQAGPSTRSRAGWTEVSRPRGRLEVRVASWARSSSYPRTMAGSARTLSSTSMLCSRWDMVRAASAMT</sequence>
<accession>A0A918P4E7</accession>
<evidence type="ECO:0000313" key="3">
    <source>
        <dbReference type="Proteomes" id="UP000619244"/>
    </source>
</evidence>
<dbReference type="AlphaFoldDB" id="A0A918P4E7"/>